<comment type="caution">
    <text evidence="2">The sequence shown here is derived from an EMBL/GenBank/DDBJ whole genome shotgun (WGS) entry which is preliminary data.</text>
</comment>
<proteinExistence type="predicted"/>
<dbReference type="PROSITE" id="PS50943">
    <property type="entry name" value="HTH_CROC1"/>
    <property type="match status" value="1"/>
</dbReference>
<dbReference type="InterPro" id="IPR001387">
    <property type="entry name" value="Cro/C1-type_HTH"/>
</dbReference>
<keyword evidence="3" id="KW-1185">Reference proteome</keyword>
<dbReference type="AlphaFoldDB" id="A0A8J7LYN7"/>
<gene>
    <name evidence="2" type="ORF">JFN93_10645</name>
</gene>
<dbReference type="Pfam" id="PF13560">
    <property type="entry name" value="HTH_31"/>
    <property type="match status" value="1"/>
</dbReference>
<evidence type="ECO:0000259" key="1">
    <source>
        <dbReference type="PROSITE" id="PS50943"/>
    </source>
</evidence>
<dbReference type="EMBL" id="JAEMHM010000008">
    <property type="protein sequence ID" value="MBJ6725167.1"/>
    <property type="molecule type" value="Genomic_DNA"/>
</dbReference>
<name>A0A8J7LYN7_9BACT</name>
<dbReference type="Gene3D" id="1.10.260.40">
    <property type="entry name" value="lambda repressor-like DNA-binding domains"/>
    <property type="match status" value="1"/>
</dbReference>
<evidence type="ECO:0000313" key="3">
    <source>
        <dbReference type="Proteomes" id="UP000636888"/>
    </source>
</evidence>
<reference evidence="2" key="1">
    <citation type="submission" date="2020-12" db="EMBL/GenBank/DDBJ databases">
        <title>Geomonas sp. Red875, isolated from river sediment.</title>
        <authorList>
            <person name="Xu Z."/>
            <person name="Zhang Z."/>
            <person name="Masuda Y."/>
            <person name="Itoh H."/>
            <person name="Senoo K."/>
        </authorList>
    </citation>
    <scope>NUCLEOTIDE SEQUENCE</scope>
    <source>
        <strain evidence="2">Red875</strain>
    </source>
</reference>
<protein>
    <submittedName>
        <fullName evidence="2">Helix-turn-helix transcriptional regulator</fullName>
    </submittedName>
</protein>
<organism evidence="2 3">
    <name type="scientific">Geomesophilobacter sediminis</name>
    <dbReference type="NCBI Taxonomy" id="2798584"/>
    <lineage>
        <taxon>Bacteria</taxon>
        <taxon>Pseudomonadati</taxon>
        <taxon>Thermodesulfobacteriota</taxon>
        <taxon>Desulfuromonadia</taxon>
        <taxon>Geobacterales</taxon>
        <taxon>Geobacteraceae</taxon>
        <taxon>Geomesophilobacter</taxon>
    </lineage>
</organism>
<feature type="domain" description="HTH cro/C1-type" evidence="1">
    <location>
        <begin position="12"/>
        <end position="66"/>
    </location>
</feature>
<dbReference type="Proteomes" id="UP000636888">
    <property type="component" value="Unassembled WGS sequence"/>
</dbReference>
<dbReference type="InterPro" id="IPR010982">
    <property type="entry name" value="Lambda_DNA-bd_dom_sf"/>
</dbReference>
<sequence length="81" mass="9046">MRPVNEILGKNLAAWREQKGLKMEAAARELGVSTATWGHWETGRRFPAMKQLSCLAQYLGVPPCRLIANCPERCDGCDKES</sequence>
<dbReference type="SUPFAM" id="SSF47413">
    <property type="entry name" value="lambda repressor-like DNA-binding domains"/>
    <property type="match status" value="1"/>
</dbReference>
<dbReference type="GO" id="GO:0003677">
    <property type="term" value="F:DNA binding"/>
    <property type="evidence" value="ECO:0007669"/>
    <property type="project" value="InterPro"/>
</dbReference>
<accession>A0A8J7LYN7</accession>
<dbReference type="CDD" id="cd00093">
    <property type="entry name" value="HTH_XRE"/>
    <property type="match status" value="1"/>
</dbReference>
<dbReference type="RefSeq" id="WP_199384064.1">
    <property type="nucleotide sequence ID" value="NZ_JAEMHM010000008.1"/>
</dbReference>
<dbReference type="SMART" id="SM00530">
    <property type="entry name" value="HTH_XRE"/>
    <property type="match status" value="1"/>
</dbReference>
<evidence type="ECO:0000313" key="2">
    <source>
        <dbReference type="EMBL" id="MBJ6725167.1"/>
    </source>
</evidence>